<evidence type="ECO:0000256" key="2">
    <source>
        <dbReference type="ARBA" id="ARBA00008072"/>
    </source>
</evidence>
<evidence type="ECO:0000313" key="9">
    <source>
        <dbReference type="EMBL" id="TBU53495.1"/>
    </source>
</evidence>
<evidence type="ECO:0000256" key="5">
    <source>
        <dbReference type="ARBA" id="ARBA00023002"/>
    </source>
</evidence>
<dbReference type="CDD" id="cd08296">
    <property type="entry name" value="CAD_like"/>
    <property type="match status" value="1"/>
</dbReference>
<dbReference type="InterPro" id="IPR020843">
    <property type="entry name" value="ER"/>
</dbReference>
<comment type="similarity">
    <text evidence="2">Belongs to the zinc-containing alcohol dehydrogenase family.</text>
</comment>
<dbReference type="Gene3D" id="3.90.180.10">
    <property type="entry name" value="Medium-chain alcohol dehydrogenases, catalytic domain"/>
    <property type="match status" value="1"/>
</dbReference>
<proteinExistence type="inferred from homology"/>
<dbReference type="InterPro" id="IPR013149">
    <property type="entry name" value="ADH-like_C"/>
</dbReference>
<dbReference type="AlphaFoldDB" id="A0A4Q9PGG0"/>
<keyword evidence="10" id="KW-1185">Reference proteome</keyword>
<keyword evidence="5" id="KW-0560">Oxidoreductase</keyword>
<dbReference type="GO" id="GO:0004022">
    <property type="term" value="F:alcohol dehydrogenase (NAD+) activity"/>
    <property type="evidence" value="ECO:0007669"/>
    <property type="project" value="TreeGrafter"/>
</dbReference>
<dbReference type="EMBL" id="ML145212">
    <property type="protein sequence ID" value="TBU53495.1"/>
    <property type="molecule type" value="Genomic_DNA"/>
</dbReference>
<dbReference type="GO" id="GO:0046872">
    <property type="term" value="F:metal ion binding"/>
    <property type="evidence" value="ECO:0007669"/>
    <property type="project" value="UniProtKB-KW"/>
</dbReference>
<gene>
    <name evidence="9" type="ORF">BD310DRAFT_142378</name>
    <name evidence="8" type="ORF">BD311DRAFT_728686</name>
</gene>
<dbReference type="PANTHER" id="PTHR42940:SF7">
    <property type="entry name" value="ALCOHOL DEHYDROGENASE-LIKE N-TERMINAL DOMAIN-CONTAINING PROTEIN"/>
    <property type="match status" value="1"/>
</dbReference>
<dbReference type="SUPFAM" id="SSF51735">
    <property type="entry name" value="NAD(P)-binding Rossmann-fold domains"/>
    <property type="match status" value="1"/>
</dbReference>
<dbReference type="Pfam" id="PF08240">
    <property type="entry name" value="ADH_N"/>
    <property type="match status" value="1"/>
</dbReference>
<reference evidence="9 10" key="1">
    <citation type="submission" date="2019-01" db="EMBL/GenBank/DDBJ databases">
        <title>Draft genome sequences of three monokaryotic isolates of the white-rot basidiomycete fungus Dichomitus squalens.</title>
        <authorList>
            <consortium name="DOE Joint Genome Institute"/>
            <person name="Lopez S.C."/>
            <person name="Andreopoulos B."/>
            <person name="Pangilinan J."/>
            <person name="Lipzen A."/>
            <person name="Riley R."/>
            <person name="Ahrendt S."/>
            <person name="Ng V."/>
            <person name="Barry K."/>
            <person name="Daum C."/>
            <person name="Grigoriev I.V."/>
            <person name="Hilden K.S."/>
            <person name="Makela M.R."/>
            <person name="de Vries R.P."/>
        </authorList>
    </citation>
    <scope>NUCLEOTIDE SEQUENCE [LARGE SCALE GENOMIC DNA]</scope>
    <source>
        <strain evidence="9 10">CBS 464.89</strain>
        <strain evidence="8">OM18370.1</strain>
    </source>
</reference>
<protein>
    <submittedName>
        <fullName evidence="9">GroES-like protein</fullName>
    </submittedName>
</protein>
<dbReference type="Proteomes" id="UP000292957">
    <property type="component" value="Unassembled WGS sequence"/>
</dbReference>
<dbReference type="EMBL" id="ML143470">
    <property type="protein sequence ID" value="TBU24905.1"/>
    <property type="molecule type" value="Genomic_DNA"/>
</dbReference>
<dbReference type="Gene3D" id="3.40.50.720">
    <property type="entry name" value="NAD(P)-binding Rossmann-like Domain"/>
    <property type="match status" value="1"/>
</dbReference>
<name>A0A4Q9PGG0_9APHY</name>
<keyword evidence="6" id="KW-0520">NAD</keyword>
<dbReference type="SUPFAM" id="SSF50129">
    <property type="entry name" value="GroES-like"/>
    <property type="match status" value="1"/>
</dbReference>
<dbReference type="FunFam" id="3.40.50.720:FF:000039">
    <property type="entry name" value="Alcohol dehydrogenase AdhP"/>
    <property type="match status" value="1"/>
</dbReference>
<feature type="domain" description="Enoyl reductase (ER)" evidence="7">
    <location>
        <begin position="21"/>
        <end position="340"/>
    </location>
</feature>
<evidence type="ECO:0000256" key="1">
    <source>
        <dbReference type="ARBA" id="ARBA00001947"/>
    </source>
</evidence>
<dbReference type="OrthoDB" id="1560166at2759"/>
<keyword evidence="4" id="KW-0862">Zinc</keyword>
<dbReference type="SMART" id="SM00829">
    <property type="entry name" value="PKS_ER"/>
    <property type="match status" value="1"/>
</dbReference>
<comment type="cofactor">
    <cofactor evidence="1">
        <name>Zn(2+)</name>
        <dbReference type="ChEBI" id="CHEBI:29105"/>
    </cofactor>
</comment>
<dbReference type="Proteomes" id="UP000292082">
    <property type="component" value="Unassembled WGS sequence"/>
</dbReference>
<dbReference type="InterPro" id="IPR013154">
    <property type="entry name" value="ADH-like_N"/>
</dbReference>
<evidence type="ECO:0000313" key="8">
    <source>
        <dbReference type="EMBL" id="TBU24905.1"/>
    </source>
</evidence>
<dbReference type="PANTHER" id="PTHR42940">
    <property type="entry name" value="ALCOHOL DEHYDROGENASE 1-RELATED"/>
    <property type="match status" value="1"/>
</dbReference>
<dbReference type="Pfam" id="PF00107">
    <property type="entry name" value="ADH_zinc_N"/>
    <property type="match status" value="1"/>
</dbReference>
<dbReference type="GO" id="GO:0005737">
    <property type="term" value="C:cytoplasm"/>
    <property type="evidence" value="ECO:0007669"/>
    <property type="project" value="TreeGrafter"/>
</dbReference>
<dbReference type="STRING" id="114155.A0A4Q9PGG0"/>
<evidence type="ECO:0000259" key="7">
    <source>
        <dbReference type="SMART" id="SM00829"/>
    </source>
</evidence>
<evidence type="ECO:0000256" key="6">
    <source>
        <dbReference type="ARBA" id="ARBA00023027"/>
    </source>
</evidence>
<accession>A0A4Q9PGG0</accession>
<dbReference type="InterPro" id="IPR011032">
    <property type="entry name" value="GroES-like_sf"/>
</dbReference>
<evidence type="ECO:0000313" key="10">
    <source>
        <dbReference type="Proteomes" id="UP000292082"/>
    </source>
</evidence>
<dbReference type="InterPro" id="IPR036291">
    <property type="entry name" value="NAD(P)-bd_dom_sf"/>
</dbReference>
<keyword evidence="3" id="KW-0479">Metal-binding</keyword>
<organism evidence="9 10">
    <name type="scientific">Dichomitus squalens</name>
    <dbReference type="NCBI Taxonomy" id="114155"/>
    <lineage>
        <taxon>Eukaryota</taxon>
        <taxon>Fungi</taxon>
        <taxon>Dikarya</taxon>
        <taxon>Basidiomycota</taxon>
        <taxon>Agaricomycotina</taxon>
        <taxon>Agaricomycetes</taxon>
        <taxon>Polyporales</taxon>
        <taxon>Polyporaceae</taxon>
        <taxon>Dichomitus</taxon>
    </lineage>
</organism>
<evidence type="ECO:0000256" key="4">
    <source>
        <dbReference type="ARBA" id="ARBA00022833"/>
    </source>
</evidence>
<sequence length="346" mass="36906">MARSLPHPDSYPAYAFLQKDGDLQRITVPWRDPTEGEIVVKILACGVCGSDEAARGTFRIPIQYPRIPGHEIVGDVVAIPATEKIWTLGQRVGGGWHGGHCLSCSRCRVGDYITCEKKTINGILRDGGYAEYAILRSEAVAALPDDLDPAEAAPLLCAAVTCFNALRHMNARPPDYVAVQGIGGLGHLALQIAKAMGFRVIALSSGPGKESLARSLGAHEYVDGSKVDQAEALRALGGAKVIMCTAPSSDAAQKLIPGLAVDGTLLLLMLESEPMTISPTQLLGKRLSIRGWAVGHATDSEDCVAFARTHDVKCLVEKFPLEKAQEAYNRRSSAKFRAVIVPGLTA</sequence>
<evidence type="ECO:0000256" key="3">
    <source>
        <dbReference type="ARBA" id="ARBA00022723"/>
    </source>
</evidence>